<evidence type="ECO:0000313" key="2">
    <source>
        <dbReference type="EMBL" id="VVD27326.1"/>
    </source>
</evidence>
<feature type="compositionally biased region" description="Basic residues" evidence="1">
    <location>
        <begin position="136"/>
        <end position="153"/>
    </location>
</feature>
<proteinExistence type="predicted"/>
<gene>
    <name evidence="2" type="ORF">PDMSB3_0864</name>
</gene>
<dbReference type="Pfam" id="PF10667">
    <property type="entry name" value="DUF2486"/>
    <property type="match status" value="1"/>
</dbReference>
<dbReference type="KEGG" id="pdio:PDMSB3_0864"/>
<name>A0A5Q4ZDH8_9BURK</name>
<sequence length="275" mass="29755">MSDPHDDSIPVLHEILVQGHPAQARQESSGNDEFDAPREPSFKAEPVLAPQPVLTPGQVRSAEPVHPAEPVHAQEPAFAAQPVHAQEPAFAPQPEHAQEPAFAPPPVHAQAPAAFAPQPHAPDEAAHSAPPAHQADHHHPKKRARAHHAAQPRHAHDDGYVPSAGVFDRAEPATPLEAGSTVPPDIAREGAGETPLDLDADVIAERLRRRVAGFLAGDGRSIIEDRCRETLQAHTGWLIDQITREVALTLEEEMTSWVREALLEEIARRASVKKD</sequence>
<evidence type="ECO:0008006" key="4">
    <source>
        <dbReference type="Google" id="ProtNLM"/>
    </source>
</evidence>
<protein>
    <recommendedName>
        <fullName evidence="4">DUF2486 domain-containing protein</fullName>
    </recommendedName>
</protein>
<feature type="region of interest" description="Disordered" evidence="1">
    <location>
        <begin position="1"/>
        <end position="71"/>
    </location>
</feature>
<dbReference type="Proteomes" id="UP000325811">
    <property type="component" value="Chromosome I"/>
</dbReference>
<dbReference type="EMBL" id="LR699553">
    <property type="protein sequence ID" value="VVD27326.1"/>
    <property type="molecule type" value="Genomic_DNA"/>
</dbReference>
<organism evidence="2 3">
    <name type="scientific">Paraburkholderia dioscoreae</name>
    <dbReference type="NCBI Taxonomy" id="2604047"/>
    <lineage>
        <taxon>Bacteria</taxon>
        <taxon>Pseudomonadati</taxon>
        <taxon>Pseudomonadota</taxon>
        <taxon>Betaproteobacteria</taxon>
        <taxon>Burkholderiales</taxon>
        <taxon>Burkholderiaceae</taxon>
        <taxon>Paraburkholderia</taxon>
    </lineage>
</organism>
<feature type="compositionally biased region" description="Low complexity" evidence="1">
    <location>
        <begin position="108"/>
        <end position="118"/>
    </location>
</feature>
<dbReference type="AlphaFoldDB" id="A0A5Q4ZDH8"/>
<accession>A0A5Q4ZDH8</accession>
<dbReference type="RefSeq" id="WP_165184942.1">
    <property type="nucleotide sequence ID" value="NZ_LR699553.1"/>
</dbReference>
<evidence type="ECO:0000313" key="3">
    <source>
        <dbReference type="Proteomes" id="UP000325811"/>
    </source>
</evidence>
<feature type="region of interest" description="Disordered" evidence="1">
    <location>
        <begin position="88"/>
        <end position="166"/>
    </location>
</feature>
<keyword evidence="3" id="KW-1185">Reference proteome</keyword>
<evidence type="ECO:0000256" key="1">
    <source>
        <dbReference type="SAM" id="MobiDB-lite"/>
    </source>
</evidence>
<feature type="region of interest" description="Disordered" evidence="1">
    <location>
        <begin position="174"/>
        <end position="193"/>
    </location>
</feature>
<reference evidence="2 3" key="1">
    <citation type="submission" date="2019-08" db="EMBL/GenBank/DDBJ databases">
        <authorList>
            <person name="Herpell B J."/>
        </authorList>
    </citation>
    <scope>NUCLEOTIDE SEQUENCE [LARGE SCALE GENOMIC DNA]</scope>
    <source>
        <strain evidence="3">Msb3</strain>
    </source>
</reference>
<dbReference type="InterPro" id="IPR018924">
    <property type="entry name" value="DUF2486"/>
</dbReference>